<evidence type="ECO:0000256" key="1">
    <source>
        <dbReference type="SAM" id="MobiDB-lite"/>
    </source>
</evidence>
<feature type="compositionally biased region" description="Polar residues" evidence="1">
    <location>
        <begin position="426"/>
        <end position="439"/>
    </location>
</feature>
<sequence>MESRIKQEDGSTPGFPGSQPNEQPNPLILQESPRLSIPEPSPILTFMSCDDSELIIPPIADGPSEASGSIQGEGSSSYSDQPSRRIQLDKYLLLIEERIKNCSEIKDILAEREHHKEKIEALEKEIALNESYLETETQTKKTLAFYDEMFEVMPPPEMENKDSLYELWNMLQNSAVHNPLLRLMAYHTAVEYEAGKGDNFNILKQKLLTCDEKVVRSKIEKLKDTLMESQRIIDELFEKQKEIIAKINQSVEDQRLNEEKKEKLAQEEREKEERAKEAEELLKQMQNNVSGGYSHSTAVEVDDQPLSVAESEEPSPIKAEESDETEALVKTFRLRDREGRQRLRAERRARRANGERVELPWIDELDNSTEDDDAQEDGSINTTAPSNETNAEQAHGSRDSGPGRSNRVPSKRPSESHANEVLPQKRATTLSEYRRSTQYAKKVDAKRASTSNIARDPRRSSNGDPRRG</sequence>
<reference evidence="2" key="1">
    <citation type="journal article" date="2014" name="Genome Announc.">
        <title>Genome sequence of the yeast Cyberlindnera fabianii (Hansenula fabianii).</title>
        <authorList>
            <person name="Freel K.C."/>
            <person name="Sarilar V."/>
            <person name="Neuveglise C."/>
            <person name="Devillers H."/>
            <person name="Friedrich A."/>
            <person name="Schacherer J."/>
        </authorList>
    </citation>
    <scope>NUCLEOTIDE SEQUENCE</scope>
    <source>
        <strain evidence="2">YJS4271</strain>
    </source>
</reference>
<organism evidence="2">
    <name type="scientific">Cyberlindnera fabianii</name>
    <name type="common">Yeast</name>
    <name type="synonym">Hansenula fabianii</name>
    <dbReference type="NCBI Taxonomy" id="36022"/>
    <lineage>
        <taxon>Eukaryota</taxon>
        <taxon>Fungi</taxon>
        <taxon>Dikarya</taxon>
        <taxon>Ascomycota</taxon>
        <taxon>Saccharomycotina</taxon>
        <taxon>Saccharomycetes</taxon>
        <taxon>Phaffomycetales</taxon>
        <taxon>Phaffomycetaceae</taxon>
        <taxon>Cyberlindnera</taxon>
    </lineage>
</organism>
<feature type="region of interest" description="Disordered" evidence="1">
    <location>
        <begin position="1"/>
        <end position="43"/>
    </location>
</feature>
<protein>
    <submittedName>
        <fullName evidence="2">CYFA0S01e13080g1_1</fullName>
    </submittedName>
</protein>
<feature type="region of interest" description="Disordered" evidence="1">
    <location>
        <begin position="257"/>
        <end position="277"/>
    </location>
</feature>
<proteinExistence type="predicted"/>
<feature type="compositionally biased region" description="Basic and acidic residues" evidence="1">
    <location>
        <begin position="333"/>
        <end position="358"/>
    </location>
</feature>
<feature type="compositionally biased region" description="Polar residues" evidence="1">
    <location>
        <begin position="66"/>
        <end position="81"/>
    </location>
</feature>
<evidence type="ECO:0000313" key="2">
    <source>
        <dbReference type="EMBL" id="CDR37602.1"/>
    </source>
</evidence>
<feature type="region of interest" description="Disordered" evidence="1">
    <location>
        <begin position="289"/>
        <end position="468"/>
    </location>
</feature>
<name>A0A061AQG9_CYBFA</name>
<feature type="compositionally biased region" description="Basic and acidic residues" evidence="1">
    <location>
        <begin position="455"/>
        <end position="468"/>
    </location>
</feature>
<dbReference type="AlphaFoldDB" id="A0A061AQG9"/>
<feature type="region of interest" description="Disordered" evidence="1">
    <location>
        <begin position="55"/>
        <end position="82"/>
    </location>
</feature>
<dbReference type="EMBL" id="LK052886">
    <property type="protein sequence ID" value="CDR37602.1"/>
    <property type="molecule type" value="Genomic_DNA"/>
</dbReference>
<gene>
    <name evidence="2" type="ORF">CYFA0S_01e13080g</name>
</gene>
<dbReference type="VEuPathDB" id="FungiDB:BON22_0269"/>
<feature type="compositionally biased region" description="Polar residues" evidence="1">
    <location>
        <begin position="378"/>
        <end position="392"/>
    </location>
</feature>
<accession>A0A061AQG9</accession>
<feature type="compositionally biased region" description="Acidic residues" evidence="1">
    <location>
        <begin position="361"/>
        <end position="376"/>
    </location>
</feature>